<evidence type="ECO:0000256" key="1">
    <source>
        <dbReference type="SAM" id="SignalP"/>
    </source>
</evidence>
<comment type="caution">
    <text evidence="2">The sequence shown here is derived from an EMBL/GenBank/DDBJ whole genome shotgun (WGS) entry which is preliminary data.</text>
</comment>
<feature type="chain" id="PRO_5041922156" evidence="1">
    <location>
        <begin position="18"/>
        <end position="121"/>
    </location>
</feature>
<gene>
    <name evidence="2" type="ORF">C2S53_010242</name>
</gene>
<dbReference type="Proteomes" id="UP001190926">
    <property type="component" value="Unassembled WGS sequence"/>
</dbReference>
<keyword evidence="1" id="KW-0732">Signal</keyword>
<reference evidence="2 3" key="1">
    <citation type="journal article" date="2021" name="Nat. Commun.">
        <title>Incipient diploidization of the medicinal plant Perilla within 10,000 years.</title>
        <authorList>
            <person name="Zhang Y."/>
            <person name="Shen Q."/>
            <person name="Leng L."/>
            <person name="Zhang D."/>
            <person name="Chen S."/>
            <person name="Shi Y."/>
            <person name="Ning Z."/>
            <person name="Chen S."/>
        </authorList>
    </citation>
    <scope>NUCLEOTIDE SEQUENCE [LARGE SCALE GENOMIC DNA]</scope>
    <source>
        <strain evidence="3">cv. PC099</strain>
    </source>
</reference>
<dbReference type="EMBL" id="SDAM02002926">
    <property type="protein sequence ID" value="KAH6820900.1"/>
    <property type="molecule type" value="Genomic_DNA"/>
</dbReference>
<feature type="signal peptide" evidence="1">
    <location>
        <begin position="1"/>
        <end position="17"/>
    </location>
</feature>
<dbReference type="PANTHER" id="PTHR35630:SF1">
    <property type="entry name" value="LEGUMINOSIN GROUP486 SECRETED PEPTIDE"/>
    <property type="match status" value="1"/>
</dbReference>
<dbReference type="PANTHER" id="PTHR35630">
    <property type="entry name" value="LEGUMINOSIN GROUP486 SECRETED PEPTIDE"/>
    <property type="match status" value="1"/>
</dbReference>
<keyword evidence="3" id="KW-1185">Reference proteome</keyword>
<protein>
    <submittedName>
        <fullName evidence="2">Uncharacterized protein</fullName>
    </submittedName>
</protein>
<evidence type="ECO:0000313" key="3">
    <source>
        <dbReference type="Proteomes" id="UP001190926"/>
    </source>
</evidence>
<proteinExistence type="predicted"/>
<accession>A0AAD4NZT2</accession>
<sequence>MFLALAVLTIRLEGGGALPVVHFINAASRNNPAPINLQIKAGGKWRGSPQLSPGQDYGIRVEVDDVYFVVAVFGLRFTEFHAYEPARDKGRAAVYWRADNGGFAISHDKTHWKPVATWESE</sequence>
<name>A0AAD4NZT2_PERFH</name>
<evidence type="ECO:0000313" key="2">
    <source>
        <dbReference type="EMBL" id="KAH6820900.1"/>
    </source>
</evidence>
<dbReference type="AlphaFoldDB" id="A0AAD4NZT2"/>
<organism evidence="2 3">
    <name type="scientific">Perilla frutescens var. hirtella</name>
    <name type="common">Perilla citriodora</name>
    <name type="synonym">Perilla setoyensis</name>
    <dbReference type="NCBI Taxonomy" id="608512"/>
    <lineage>
        <taxon>Eukaryota</taxon>
        <taxon>Viridiplantae</taxon>
        <taxon>Streptophyta</taxon>
        <taxon>Embryophyta</taxon>
        <taxon>Tracheophyta</taxon>
        <taxon>Spermatophyta</taxon>
        <taxon>Magnoliopsida</taxon>
        <taxon>eudicotyledons</taxon>
        <taxon>Gunneridae</taxon>
        <taxon>Pentapetalae</taxon>
        <taxon>asterids</taxon>
        <taxon>lamiids</taxon>
        <taxon>Lamiales</taxon>
        <taxon>Lamiaceae</taxon>
        <taxon>Nepetoideae</taxon>
        <taxon>Elsholtzieae</taxon>
        <taxon>Perilla</taxon>
    </lineage>
</organism>